<accession>A0AAN4VYH6</accession>
<reference evidence="1 2" key="1">
    <citation type="submission" date="2021-12" db="EMBL/GenBank/DDBJ databases">
        <title>Genome sequencing of bacteria with rrn-lacking chromosome and rrn-plasmid.</title>
        <authorList>
            <person name="Anda M."/>
            <person name="Iwasaki W."/>
        </authorList>
    </citation>
    <scope>NUCLEOTIDE SEQUENCE [LARGE SCALE GENOMIC DNA]</scope>
    <source>
        <strain evidence="1 2">NBRC 15940</strain>
    </source>
</reference>
<gene>
    <name evidence="1" type="ORF">PEDI_28760</name>
</gene>
<organism evidence="1 2">
    <name type="scientific">Persicobacter diffluens</name>
    <dbReference type="NCBI Taxonomy" id="981"/>
    <lineage>
        <taxon>Bacteria</taxon>
        <taxon>Pseudomonadati</taxon>
        <taxon>Bacteroidota</taxon>
        <taxon>Cytophagia</taxon>
        <taxon>Cytophagales</taxon>
        <taxon>Persicobacteraceae</taxon>
        <taxon>Persicobacter</taxon>
    </lineage>
</organism>
<name>A0AAN4VYH6_9BACT</name>
<sequence length="147" mass="17043">MLVFMHAILGMKKWILVVLGLFFISWRFNSEMNLEGKVSATFLPGDHYLPIRNFSTNIALPKDSTVKMGVPYKLNSGAYEVYYEVLSPGRGWRKVDYVMELKSDHGRRGGIWGFSEQGADIDYVLHLGQEPILKRNIRNDRRVYRRS</sequence>
<dbReference type="Proteomes" id="UP001310022">
    <property type="component" value="Unassembled WGS sequence"/>
</dbReference>
<protein>
    <submittedName>
        <fullName evidence="1">Uncharacterized protein</fullName>
    </submittedName>
</protein>
<evidence type="ECO:0000313" key="1">
    <source>
        <dbReference type="EMBL" id="GJM62324.1"/>
    </source>
</evidence>
<dbReference type="EMBL" id="BQKE01000001">
    <property type="protein sequence ID" value="GJM62324.1"/>
    <property type="molecule type" value="Genomic_DNA"/>
</dbReference>
<evidence type="ECO:0000313" key="2">
    <source>
        <dbReference type="Proteomes" id="UP001310022"/>
    </source>
</evidence>
<dbReference type="AlphaFoldDB" id="A0AAN4VYH6"/>
<proteinExistence type="predicted"/>
<keyword evidence="2" id="KW-1185">Reference proteome</keyword>
<comment type="caution">
    <text evidence="1">The sequence shown here is derived from an EMBL/GenBank/DDBJ whole genome shotgun (WGS) entry which is preliminary data.</text>
</comment>